<evidence type="ECO:0000259" key="2">
    <source>
        <dbReference type="Pfam" id="PF13556"/>
    </source>
</evidence>
<dbReference type="Pfam" id="PF17853">
    <property type="entry name" value="GGDEF_2"/>
    <property type="match status" value="1"/>
</dbReference>
<evidence type="ECO:0000256" key="1">
    <source>
        <dbReference type="ARBA" id="ARBA00006754"/>
    </source>
</evidence>
<accession>A0A0J7ZJB9</accession>
<evidence type="ECO:0000313" key="4">
    <source>
        <dbReference type="EMBL" id="KMS76106.1"/>
    </source>
</evidence>
<evidence type="ECO:0000259" key="3">
    <source>
        <dbReference type="Pfam" id="PF17853"/>
    </source>
</evidence>
<dbReference type="Pfam" id="PF13556">
    <property type="entry name" value="HTH_30"/>
    <property type="match status" value="1"/>
</dbReference>
<gene>
    <name evidence="4" type="ORF">ACM01_06730</name>
</gene>
<dbReference type="PATRIC" id="fig|1938.3.peg.478"/>
<evidence type="ECO:0008006" key="6">
    <source>
        <dbReference type="Google" id="ProtNLM"/>
    </source>
</evidence>
<reference evidence="4 5" key="1">
    <citation type="submission" date="2015-06" db="EMBL/GenBank/DDBJ databases">
        <authorList>
            <person name="Ju K.-S."/>
            <person name="Doroghazi J.R."/>
            <person name="Metcalf W.W."/>
        </authorList>
    </citation>
    <scope>NUCLEOTIDE SEQUENCE [LARGE SCALE GENOMIC DNA]</scope>
    <source>
        <strain evidence="4 5">NRRL 3414</strain>
    </source>
</reference>
<proteinExistence type="inferred from homology"/>
<dbReference type="InterPro" id="IPR041522">
    <property type="entry name" value="CdaR_GGDEF"/>
</dbReference>
<sequence length="549" mass="56933">MQAGGSYPSHRPSTAPGPTLEALLSVVGAGVLELYAAPHGLAVPVQGVTVWDALDPGVLPGQVLLAVGVDPGSSAAADVIRAAGHARAVAVVFGPDLPGRARPVVRSAAADAGVAVFFRTAWVAWAQLVGVLRAGLTAVGCPADPQIARVTLGDLEGLADAVAALVGGAVTIEDLQSRVLAYSSTDEDVDDMRRRTILGRRVPDSAVTAMRETGFFRLLWGSGDVVHRPAEEDLPERLAIAVTAGGEALGSLWVAAAGRSLPETAADDLRAAARAAAPHLLHHRSRRAGQLQVVQETARALLEGLGSAEALAARTSLPVEGRCAVLAVHAGRGGRDEDRVPDLVAVQCAAHGHEAVVLAVTGGVLVLVGGLAPDAESAAAQVARLGEALAGKLSATLAARVCVGVGEVGAHLQQAAESRRTADLALRALLSRDGLGTVARVGEVAETVTMLRFADALREMPLPPELPVTRLAAYDAEHGGALIDTLRAYLDHFSDVPAASRALGIHSNTFRYRIRRVREVCGIELDDPEARLLAHLQLRLMSHDNADDR</sequence>
<dbReference type="InterPro" id="IPR051448">
    <property type="entry name" value="CdaR-like_regulators"/>
</dbReference>
<comment type="caution">
    <text evidence="4">The sequence shown here is derived from an EMBL/GenBank/DDBJ whole genome shotgun (WGS) entry which is preliminary data.</text>
</comment>
<dbReference type="Gene3D" id="1.10.10.2840">
    <property type="entry name" value="PucR C-terminal helix-turn-helix domain"/>
    <property type="match status" value="1"/>
</dbReference>
<dbReference type="Proteomes" id="UP000037432">
    <property type="component" value="Unassembled WGS sequence"/>
</dbReference>
<feature type="domain" description="PucR C-terminal helix-turn-helix" evidence="2">
    <location>
        <begin position="482"/>
        <end position="540"/>
    </location>
</feature>
<dbReference type="EMBL" id="LFNT01000005">
    <property type="protein sequence ID" value="KMS76106.1"/>
    <property type="molecule type" value="Genomic_DNA"/>
</dbReference>
<evidence type="ECO:0000313" key="5">
    <source>
        <dbReference type="Proteomes" id="UP000037432"/>
    </source>
</evidence>
<organism evidence="4 5">
    <name type="scientific">Streptomyces viridochromogenes</name>
    <dbReference type="NCBI Taxonomy" id="1938"/>
    <lineage>
        <taxon>Bacteria</taxon>
        <taxon>Bacillati</taxon>
        <taxon>Actinomycetota</taxon>
        <taxon>Actinomycetes</taxon>
        <taxon>Kitasatosporales</taxon>
        <taxon>Streptomycetaceae</taxon>
        <taxon>Streptomyces</taxon>
    </lineage>
</organism>
<dbReference type="PANTHER" id="PTHR33744:SF17">
    <property type="entry name" value="CONSERVED PROTEIN"/>
    <property type="match status" value="1"/>
</dbReference>
<dbReference type="PANTHER" id="PTHR33744">
    <property type="entry name" value="CARBOHYDRATE DIACID REGULATOR"/>
    <property type="match status" value="1"/>
</dbReference>
<feature type="domain" description="CdaR GGDEF-like" evidence="3">
    <location>
        <begin position="308"/>
        <end position="428"/>
    </location>
</feature>
<protein>
    <recommendedName>
        <fullName evidence="6">DNA-binding protein</fullName>
    </recommendedName>
</protein>
<name>A0A0J7ZJB9_STRVR</name>
<comment type="similarity">
    <text evidence="1">Belongs to the CdaR family.</text>
</comment>
<dbReference type="AlphaFoldDB" id="A0A0J7ZJB9"/>
<dbReference type="InterPro" id="IPR042070">
    <property type="entry name" value="PucR_C-HTH_sf"/>
</dbReference>
<dbReference type="InterPro" id="IPR025736">
    <property type="entry name" value="PucR_C-HTH_dom"/>
</dbReference>